<feature type="transmembrane region" description="Helical" evidence="1">
    <location>
        <begin position="34"/>
        <end position="54"/>
    </location>
</feature>
<sequence>MSRLDVEFHVALILTVSSMTVAVAAAIFLPLLQIVGLAMLMTACATCWFVGVAMRMGIRW</sequence>
<dbReference type="AlphaFoldDB" id="A0A5J5E4A8"/>
<evidence type="ECO:0000313" key="2">
    <source>
        <dbReference type="EMBL" id="KAA8820198.1"/>
    </source>
</evidence>
<evidence type="ECO:0000256" key="1">
    <source>
        <dbReference type="SAM" id="Phobius"/>
    </source>
</evidence>
<keyword evidence="1" id="KW-0812">Transmembrane</keyword>
<dbReference type="EMBL" id="RZNZ01000008">
    <property type="protein sequence ID" value="KAA8820198.1"/>
    <property type="molecule type" value="Genomic_DNA"/>
</dbReference>
<comment type="caution">
    <text evidence="3">The sequence shown here is derived from an EMBL/GenBank/DDBJ whole genome shotgun (WGS) entry which is preliminary data.</text>
</comment>
<dbReference type="RefSeq" id="WP_150353622.1">
    <property type="nucleotide sequence ID" value="NZ_JAFEJW010000005.1"/>
</dbReference>
<keyword evidence="1" id="KW-1133">Transmembrane helix</keyword>
<dbReference type="Proteomes" id="UP000374630">
    <property type="component" value="Unassembled WGS sequence"/>
</dbReference>
<name>A0A5J5E4A8_9BIFI</name>
<feature type="transmembrane region" description="Helical" evidence="1">
    <location>
        <begin position="7"/>
        <end position="28"/>
    </location>
</feature>
<evidence type="ECO:0000313" key="3">
    <source>
        <dbReference type="EMBL" id="KAA8823877.1"/>
    </source>
</evidence>
<organism evidence="3 4">
    <name type="scientific">Bifidobacterium vespertilionis</name>
    <dbReference type="NCBI Taxonomy" id="2562524"/>
    <lineage>
        <taxon>Bacteria</taxon>
        <taxon>Bacillati</taxon>
        <taxon>Actinomycetota</taxon>
        <taxon>Actinomycetes</taxon>
        <taxon>Bifidobacteriales</taxon>
        <taxon>Bifidobacteriaceae</taxon>
        <taxon>Bifidobacterium</taxon>
    </lineage>
</organism>
<accession>A0A5J5E4A8</accession>
<dbReference type="Proteomes" id="UP000345527">
    <property type="component" value="Unassembled WGS sequence"/>
</dbReference>
<evidence type="ECO:0000313" key="4">
    <source>
        <dbReference type="Proteomes" id="UP000345527"/>
    </source>
</evidence>
<keyword evidence="1" id="KW-0472">Membrane</keyword>
<evidence type="ECO:0000313" key="5">
    <source>
        <dbReference type="Proteomes" id="UP000374630"/>
    </source>
</evidence>
<protein>
    <submittedName>
        <fullName evidence="3">Uncharacterized protein</fullName>
    </submittedName>
</protein>
<reference evidence="4 5" key="1">
    <citation type="journal article" date="2019" name="Syst. Appl. Microbiol.">
        <title>Characterization of Bifidobacterium species in feaces of the Egyptian fruit bat: Description of B. vespertilionis sp. nov. and B. rousetti sp. nov.</title>
        <authorList>
            <person name="Modesto M."/>
            <person name="Satti M."/>
            <person name="Watanabe K."/>
            <person name="Puglisi E."/>
            <person name="Morelli L."/>
            <person name="Huang C.-H."/>
            <person name="Liou J.-S."/>
            <person name="Miyashita M."/>
            <person name="Tamura T."/>
            <person name="Saito S."/>
            <person name="Mori K."/>
            <person name="Huang L."/>
            <person name="Sciavilla P."/>
            <person name="Sandri C."/>
            <person name="Spiezio C."/>
            <person name="Vitali F."/>
            <person name="Cavalieri D."/>
            <person name="Perpetuini G."/>
            <person name="Tofalo R."/>
            <person name="Bonetti A."/>
            <person name="Arita M."/>
            <person name="Mattarelli P."/>
        </authorList>
    </citation>
    <scope>NUCLEOTIDE SEQUENCE [LARGE SCALE GENOMIC DNA]</scope>
    <source>
        <strain evidence="2 5">RST16</strain>
        <strain evidence="3 4">RST8</strain>
    </source>
</reference>
<dbReference type="EMBL" id="RZOA01000005">
    <property type="protein sequence ID" value="KAA8823877.1"/>
    <property type="molecule type" value="Genomic_DNA"/>
</dbReference>
<gene>
    <name evidence="3" type="ORF">EM848_03505</name>
    <name evidence="2" type="ORF">EMO90_07145</name>
</gene>
<proteinExistence type="predicted"/>
<keyword evidence="5" id="KW-1185">Reference proteome</keyword>